<evidence type="ECO:0000313" key="9">
    <source>
        <dbReference type="Proteomes" id="UP000824123"/>
    </source>
</evidence>
<evidence type="ECO:0000256" key="3">
    <source>
        <dbReference type="ARBA" id="ARBA00022692"/>
    </source>
</evidence>
<proteinExistence type="inferred from homology"/>
<comment type="catalytic activity">
    <reaction evidence="6">
        <text>L-lysyl-tRNA(Lys) + a 1,2-diacyl-sn-glycero-3-phospho-(1'-sn-glycerol) = a 1,2-diacyl-sn-glycero-3-phospho-1'-(3'-O-L-lysyl)-sn-glycerol + tRNA(Lys)</text>
        <dbReference type="Rhea" id="RHEA:10668"/>
        <dbReference type="Rhea" id="RHEA-COMP:9696"/>
        <dbReference type="Rhea" id="RHEA-COMP:9697"/>
        <dbReference type="ChEBI" id="CHEBI:64716"/>
        <dbReference type="ChEBI" id="CHEBI:75792"/>
        <dbReference type="ChEBI" id="CHEBI:78442"/>
        <dbReference type="ChEBI" id="CHEBI:78529"/>
        <dbReference type="EC" id="2.3.2.3"/>
    </reaction>
</comment>
<keyword evidence="2" id="KW-1003">Cell membrane</keyword>
<dbReference type="Pfam" id="PF03706">
    <property type="entry name" value="LPG_synthase_TM"/>
    <property type="match status" value="1"/>
</dbReference>
<dbReference type="PANTHER" id="PTHR37693:SF1">
    <property type="entry name" value="INTEGRAL MEMBRANE PROTEIN"/>
    <property type="match status" value="1"/>
</dbReference>
<evidence type="ECO:0000256" key="1">
    <source>
        <dbReference type="ARBA" id="ARBA00004651"/>
    </source>
</evidence>
<feature type="transmembrane region" description="Helical" evidence="6">
    <location>
        <begin position="12"/>
        <end position="28"/>
    </location>
</feature>
<keyword evidence="6" id="KW-0046">Antibiotic resistance</keyword>
<feature type="transmembrane region" description="Helical" evidence="6">
    <location>
        <begin position="48"/>
        <end position="66"/>
    </location>
</feature>
<keyword evidence="5 6" id="KW-0472">Membrane</keyword>
<gene>
    <name evidence="6" type="primary">mprF</name>
    <name evidence="8" type="ORF">IAC59_04435</name>
</gene>
<name>A0A9D1LR43_9FIRM</name>
<accession>A0A9D1LR43</accession>
<sequence length="363" mass="40932">MQTNKPGRSRWNYIFIALTAAVMIWLLSQMQDPEQVLNTLRAADVRYMLAAVGCMVVFWWLESVLLRQISHSFGQRLTRAASFRVSMIGQLFNNITPFASGGQPVQAYELARYGVGYGESSCILLVKFVIYQLAMTLYALVVTFIEYSFFSSRIPGFGLIIAVGFLTNIVALSMITAVGFFPTATRRGLSALVKLAARLHLARHPEELQRRVTAELDMFYVNFQHMRSRPQIIITPLLVTLAQMTVYFTIPFLIFRSLGIDNVEYAQVFSATLFVFMVTSFIPAPGASGGAEGSFYWFLSIFIGNADLLLMTTVLWRVVTFYLPMGVGACFYFTRKRARPHIKPLTRPARESSRSPRNDPSPE</sequence>
<dbReference type="GO" id="GO:0006629">
    <property type="term" value="P:lipid metabolic process"/>
    <property type="evidence" value="ECO:0007669"/>
    <property type="project" value="UniProtKB-KW"/>
</dbReference>
<feature type="transmembrane region" description="Helical" evidence="6">
    <location>
        <begin position="232"/>
        <end position="253"/>
    </location>
</feature>
<dbReference type="GO" id="GO:0050071">
    <property type="term" value="F:phosphatidylglycerol lysyltransferase activity"/>
    <property type="evidence" value="ECO:0007669"/>
    <property type="project" value="UniProtKB-EC"/>
</dbReference>
<dbReference type="InterPro" id="IPR022791">
    <property type="entry name" value="L-PG_synthase/AglD"/>
</dbReference>
<comment type="similarity">
    <text evidence="6">Belongs to the LPG synthase family.</text>
</comment>
<comment type="caution">
    <text evidence="8">The sequence shown here is derived from an EMBL/GenBank/DDBJ whole genome shotgun (WGS) entry which is preliminary data.</text>
</comment>
<comment type="function">
    <text evidence="6">Catalyzes the transfer of a lysyl group from L-lysyl-tRNA(Lys) to membrane-bound phosphatidylglycerol (PG), which produces lysylphosphatidylglycerol (LPG), a major component of the bacterial membrane with a positive net charge. LPG synthesis contributes to bacterial virulence as it is involved in the resistance mechanism against cationic antimicrobial peptides (CAMP) produces by the host's immune system (defensins, cathelicidins) and by the competing microorganisms.</text>
</comment>
<dbReference type="PANTHER" id="PTHR37693">
    <property type="entry name" value="PHOSPHATIDYLGLYCEROL LYSYLTRANSFERASE"/>
    <property type="match status" value="1"/>
</dbReference>
<evidence type="ECO:0000256" key="4">
    <source>
        <dbReference type="ARBA" id="ARBA00022989"/>
    </source>
</evidence>
<evidence type="ECO:0000256" key="6">
    <source>
        <dbReference type="RuleBase" id="RU363042"/>
    </source>
</evidence>
<evidence type="ECO:0000256" key="5">
    <source>
        <dbReference type="ARBA" id="ARBA00023136"/>
    </source>
</evidence>
<feature type="transmembrane region" description="Helical" evidence="6">
    <location>
        <begin position="294"/>
        <end position="310"/>
    </location>
</feature>
<feature type="compositionally biased region" description="Basic and acidic residues" evidence="7">
    <location>
        <begin position="348"/>
        <end position="357"/>
    </location>
</feature>
<feature type="region of interest" description="Disordered" evidence="7">
    <location>
        <begin position="344"/>
        <end position="363"/>
    </location>
</feature>
<keyword evidence="6" id="KW-0443">Lipid metabolism</keyword>
<dbReference type="NCBIfam" id="TIGR00374">
    <property type="entry name" value="flippase-like domain"/>
    <property type="match status" value="1"/>
</dbReference>
<keyword evidence="3 6" id="KW-0812">Transmembrane</keyword>
<dbReference type="GO" id="GO:0005886">
    <property type="term" value="C:plasma membrane"/>
    <property type="evidence" value="ECO:0007669"/>
    <property type="project" value="UniProtKB-SubCell"/>
</dbReference>
<evidence type="ECO:0000256" key="2">
    <source>
        <dbReference type="ARBA" id="ARBA00022475"/>
    </source>
</evidence>
<evidence type="ECO:0000313" key="8">
    <source>
        <dbReference type="EMBL" id="HIU46486.1"/>
    </source>
</evidence>
<reference evidence="8" key="1">
    <citation type="submission" date="2020-10" db="EMBL/GenBank/DDBJ databases">
        <authorList>
            <person name="Gilroy R."/>
        </authorList>
    </citation>
    <scope>NUCLEOTIDE SEQUENCE</scope>
    <source>
        <strain evidence="8">ChiSxjej2B14-8506</strain>
    </source>
</reference>
<dbReference type="AlphaFoldDB" id="A0A9D1LR43"/>
<protein>
    <recommendedName>
        <fullName evidence="6">Phosphatidylglycerol lysyltransferase</fullName>
        <ecNumber evidence="6">2.3.2.3</ecNumber>
    </recommendedName>
    <alternativeName>
        <fullName evidence="6">Lysylphosphatidylglycerol synthase</fullName>
    </alternativeName>
</protein>
<evidence type="ECO:0000256" key="7">
    <source>
        <dbReference type="SAM" id="MobiDB-lite"/>
    </source>
</evidence>
<dbReference type="EMBL" id="DVNK01000030">
    <property type="protein sequence ID" value="HIU46486.1"/>
    <property type="molecule type" value="Genomic_DNA"/>
</dbReference>
<keyword evidence="4 6" id="KW-1133">Transmembrane helix</keyword>
<feature type="transmembrane region" description="Helical" evidence="6">
    <location>
        <begin position="128"/>
        <end position="150"/>
    </location>
</feature>
<feature type="transmembrane region" description="Helical" evidence="6">
    <location>
        <begin position="156"/>
        <end position="181"/>
    </location>
</feature>
<keyword evidence="6" id="KW-0808">Transferase</keyword>
<dbReference type="Proteomes" id="UP000824123">
    <property type="component" value="Unassembled WGS sequence"/>
</dbReference>
<comment type="subcellular location">
    <subcellularLocation>
        <location evidence="1 6">Cell membrane</location>
        <topology evidence="1 6">Multi-pass membrane protein</topology>
    </subcellularLocation>
</comment>
<dbReference type="EC" id="2.3.2.3" evidence="6"/>
<reference evidence="8" key="2">
    <citation type="journal article" date="2021" name="PeerJ">
        <title>Extensive microbial diversity within the chicken gut microbiome revealed by metagenomics and culture.</title>
        <authorList>
            <person name="Gilroy R."/>
            <person name="Ravi A."/>
            <person name="Getino M."/>
            <person name="Pursley I."/>
            <person name="Horton D.L."/>
            <person name="Alikhan N.F."/>
            <person name="Baker D."/>
            <person name="Gharbi K."/>
            <person name="Hall N."/>
            <person name="Watson M."/>
            <person name="Adriaenssens E.M."/>
            <person name="Foster-Nyarko E."/>
            <person name="Jarju S."/>
            <person name="Secka A."/>
            <person name="Antonio M."/>
            <person name="Oren A."/>
            <person name="Chaudhuri R.R."/>
            <person name="La Ragione R."/>
            <person name="Hildebrand F."/>
            <person name="Pallen M.J."/>
        </authorList>
    </citation>
    <scope>NUCLEOTIDE SEQUENCE</scope>
    <source>
        <strain evidence="8">ChiSxjej2B14-8506</strain>
    </source>
</reference>
<dbReference type="GO" id="GO:0046677">
    <property type="term" value="P:response to antibiotic"/>
    <property type="evidence" value="ECO:0007669"/>
    <property type="project" value="UniProtKB-KW"/>
</dbReference>
<organism evidence="8 9">
    <name type="scientific">Candidatus Fimadaptatus faecigallinarum</name>
    <dbReference type="NCBI Taxonomy" id="2840814"/>
    <lineage>
        <taxon>Bacteria</taxon>
        <taxon>Bacillati</taxon>
        <taxon>Bacillota</taxon>
        <taxon>Clostridia</taxon>
        <taxon>Eubacteriales</taxon>
        <taxon>Candidatus Fimadaptatus</taxon>
    </lineage>
</organism>
<feature type="transmembrane region" description="Helical" evidence="6">
    <location>
        <begin position="265"/>
        <end position="282"/>
    </location>
</feature>